<name>A0AAD3S7X1_NEPGR</name>
<dbReference type="EMBL" id="BSYO01000006">
    <property type="protein sequence ID" value="GMH05949.1"/>
    <property type="molecule type" value="Genomic_DNA"/>
</dbReference>
<dbReference type="AlphaFoldDB" id="A0AAD3S7X1"/>
<sequence>MDRLLYARVCVEVKNDAVLPSKIILSKCSTFKAESVVDVEVELPGKQLSSDPKDAQCQPQSVSCPLGRNLDSGVKFVHPPKDKIIALQLNSPGIGAEHDHPMTVLRPLIPCVDQLVLSPDLGRICIETSVCSGDKDPHFKPLESGVRSASVVPSIEAPNCDSLSRMMAPYSIDSHSDHGLVKQLALASGTFGVVVELSSQQALLEMAEGVVAGSSQVSLTEFGVGCCHASARFMEPVFAPTQSSSDCNCLLPSLDPNNCKHQPLLDAHLCPQAGVGDEALLAGDK</sequence>
<accession>A0AAD3S7X1</accession>
<comment type="caution">
    <text evidence="1">The sequence shown here is derived from an EMBL/GenBank/DDBJ whole genome shotgun (WGS) entry which is preliminary data.</text>
</comment>
<protein>
    <submittedName>
        <fullName evidence="1">Uncharacterized protein</fullName>
    </submittedName>
</protein>
<organism evidence="1 2">
    <name type="scientific">Nepenthes gracilis</name>
    <name type="common">Slender pitcher plant</name>
    <dbReference type="NCBI Taxonomy" id="150966"/>
    <lineage>
        <taxon>Eukaryota</taxon>
        <taxon>Viridiplantae</taxon>
        <taxon>Streptophyta</taxon>
        <taxon>Embryophyta</taxon>
        <taxon>Tracheophyta</taxon>
        <taxon>Spermatophyta</taxon>
        <taxon>Magnoliopsida</taxon>
        <taxon>eudicotyledons</taxon>
        <taxon>Gunneridae</taxon>
        <taxon>Pentapetalae</taxon>
        <taxon>Caryophyllales</taxon>
        <taxon>Nepenthaceae</taxon>
        <taxon>Nepenthes</taxon>
    </lineage>
</organism>
<keyword evidence="2" id="KW-1185">Reference proteome</keyword>
<proteinExistence type="predicted"/>
<dbReference type="Proteomes" id="UP001279734">
    <property type="component" value="Unassembled WGS sequence"/>
</dbReference>
<gene>
    <name evidence="1" type="ORF">Nepgr_007789</name>
</gene>
<reference evidence="1" key="1">
    <citation type="submission" date="2023-05" db="EMBL/GenBank/DDBJ databases">
        <title>Nepenthes gracilis genome sequencing.</title>
        <authorList>
            <person name="Fukushima K."/>
        </authorList>
    </citation>
    <scope>NUCLEOTIDE SEQUENCE</scope>
    <source>
        <strain evidence="1">SING2019-196</strain>
    </source>
</reference>
<evidence type="ECO:0000313" key="1">
    <source>
        <dbReference type="EMBL" id="GMH05949.1"/>
    </source>
</evidence>
<evidence type="ECO:0000313" key="2">
    <source>
        <dbReference type="Proteomes" id="UP001279734"/>
    </source>
</evidence>